<dbReference type="GO" id="GO:0097361">
    <property type="term" value="C:cytosolic [4Fe-4S] assembly targeting complex"/>
    <property type="evidence" value="ECO:0000318"/>
    <property type="project" value="GO_Central"/>
</dbReference>
<keyword evidence="1" id="KW-0853">WD repeat</keyword>
<dbReference type="SMART" id="SM00320">
    <property type="entry name" value="WD40"/>
    <property type="match status" value="2"/>
</dbReference>
<dbReference type="InterPro" id="IPR001680">
    <property type="entry name" value="WD40_rpt"/>
</dbReference>
<dbReference type="PROSITE" id="PS50294">
    <property type="entry name" value="WD_REPEATS_REGION"/>
    <property type="match status" value="1"/>
</dbReference>
<dbReference type="HOGENOM" id="CLU_1622192_0_0_1"/>
<dbReference type="Proteomes" id="UP000000600">
    <property type="component" value="Unassembled WGS sequence"/>
</dbReference>
<feature type="repeat" description="WD" evidence="1">
    <location>
        <begin position="33"/>
        <end position="65"/>
    </location>
</feature>
<sequence length="164" mass="19674">MKKSDQFISGSQDYSIMIWTKDQNNSWICKQKIFEHTKSIICLVLNNNEDLIVFGSQDSKIKFWQKQDKWLCSQTISEHNSDVFGLSFNEQQNKLISCGRDQLIYQQWNNYNWINNGQQYRRLKQTLMVKDYALLMKIHSHFKLIIKINYIFLRQILLINSILK</sequence>
<dbReference type="EMBL" id="CT868360">
    <property type="protein sequence ID" value="CAK80225.1"/>
    <property type="molecule type" value="Genomic_DNA"/>
</dbReference>
<dbReference type="AlphaFoldDB" id="A0DB08"/>
<gene>
    <name evidence="2" type="ORF">GSPATT00039382001</name>
</gene>
<proteinExistence type="predicted"/>
<dbReference type="Gene3D" id="2.130.10.10">
    <property type="entry name" value="YVTN repeat-like/Quinoprotein amine dehydrogenase"/>
    <property type="match status" value="1"/>
</dbReference>
<dbReference type="PROSITE" id="PS50082">
    <property type="entry name" value="WD_REPEATS_2"/>
    <property type="match status" value="1"/>
</dbReference>
<keyword evidence="3" id="KW-1185">Reference proteome</keyword>
<dbReference type="PANTHER" id="PTHR19920:SF0">
    <property type="entry name" value="CYTOSOLIC IRON-SULFUR PROTEIN ASSEMBLY PROTEIN CIAO1-RELATED"/>
    <property type="match status" value="1"/>
</dbReference>
<dbReference type="OMA" id="FAYRICF"/>
<dbReference type="PANTHER" id="PTHR19920">
    <property type="entry name" value="WD40 PROTEIN CIAO1"/>
    <property type="match status" value="1"/>
</dbReference>
<accession>A0DB08</accession>
<dbReference type="RefSeq" id="XP_001447622.1">
    <property type="nucleotide sequence ID" value="XM_001447585.1"/>
</dbReference>
<dbReference type="SUPFAM" id="SSF50978">
    <property type="entry name" value="WD40 repeat-like"/>
    <property type="match status" value="1"/>
</dbReference>
<dbReference type="GO" id="GO:0016226">
    <property type="term" value="P:iron-sulfur cluster assembly"/>
    <property type="evidence" value="ECO:0000318"/>
    <property type="project" value="GO_Central"/>
</dbReference>
<evidence type="ECO:0000313" key="2">
    <source>
        <dbReference type="EMBL" id="CAK80225.1"/>
    </source>
</evidence>
<dbReference type="InParanoid" id="A0DB08"/>
<dbReference type="InterPro" id="IPR015943">
    <property type="entry name" value="WD40/YVTN_repeat-like_dom_sf"/>
</dbReference>
<dbReference type="Pfam" id="PF00400">
    <property type="entry name" value="WD40"/>
    <property type="match status" value="2"/>
</dbReference>
<evidence type="ECO:0000256" key="1">
    <source>
        <dbReference type="PROSITE-ProRule" id="PRU00221"/>
    </source>
</evidence>
<dbReference type="InterPro" id="IPR036322">
    <property type="entry name" value="WD40_repeat_dom_sf"/>
</dbReference>
<name>A0DB08_PARTE</name>
<evidence type="ECO:0000313" key="3">
    <source>
        <dbReference type="Proteomes" id="UP000000600"/>
    </source>
</evidence>
<protein>
    <submittedName>
        <fullName evidence="2">Uncharacterized protein</fullName>
    </submittedName>
</protein>
<dbReference type="KEGG" id="ptm:GSPATT00039382001"/>
<reference evidence="2 3" key="1">
    <citation type="journal article" date="2006" name="Nature">
        <title>Global trends of whole-genome duplications revealed by the ciliate Paramecium tetraurelia.</title>
        <authorList>
            <consortium name="Genoscope"/>
            <person name="Aury J.-M."/>
            <person name="Jaillon O."/>
            <person name="Duret L."/>
            <person name="Noel B."/>
            <person name="Jubin C."/>
            <person name="Porcel B.M."/>
            <person name="Segurens B."/>
            <person name="Daubin V."/>
            <person name="Anthouard V."/>
            <person name="Aiach N."/>
            <person name="Arnaiz O."/>
            <person name="Billaut A."/>
            <person name="Beisson J."/>
            <person name="Blanc I."/>
            <person name="Bouhouche K."/>
            <person name="Camara F."/>
            <person name="Duharcourt S."/>
            <person name="Guigo R."/>
            <person name="Gogendeau D."/>
            <person name="Katinka M."/>
            <person name="Keller A.-M."/>
            <person name="Kissmehl R."/>
            <person name="Klotz C."/>
            <person name="Koll F."/>
            <person name="Le Moue A."/>
            <person name="Lepere C."/>
            <person name="Malinsky S."/>
            <person name="Nowacki M."/>
            <person name="Nowak J.K."/>
            <person name="Plattner H."/>
            <person name="Poulain J."/>
            <person name="Ruiz F."/>
            <person name="Serrano V."/>
            <person name="Zagulski M."/>
            <person name="Dessen P."/>
            <person name="Betermier M."/>
            <person name="Weissenbach J."/>
            <person name="Scarpelli C."/>
            <person name="Schachter V."/>
            <person name="Sperling L."/>
            <person name="Meyer E."/>
            <person name="Cohen J."/>
            <person name="Wincker P."/>
        </authorList>
    </citation>
    <scope>NUCLEOTIDE SEQUENCE [LARGE SCALE GENOMIC DNA]</scope>
    <source>
        <strain evidence="2 3">Stock d4-2</strain>
    </source>
</reference>
<dbReference type="GeneID" id="5033407"/>
<dbReference type="STRING" id="5888.A0DB08"/>
<dbReference type="OrthoDB" id="406225at2759"/>
<organism evidence="2 3">
    <name type="scientific">Paramecium tetraurelia</name>
    <dbReference type="NCBI Taxonomy" id="5888"/>
    <lineage>
        <taxon>Eukaryota</taxon>
        <taxon>Sar</taxon>
        <taxon>Alveolata</taxon>
        <taxon>Ciliophora</taxon>
        <taxon>Intramacronucleata</taxon>
        <taxon>Oligohymenophorea</taxon>
        <taxon>Peniculida</taxon>
        <taxon>Parameciidae</taxon>
        <taxon>Paramecium</taxon>
    </lineage>
</organism>